<evidence type="ECO:0000313" key="2">
    <source>
        <dbReference type="EMBL" id="MDS1116648.1"/>
    </source>
</evidence>
<accession>A0ABU2GYV1</accession>
<organism evidence="2 3">
    <name type="scientific">Gordonia westfalica</name>
    <dbReference type="NCBI Taxonomy" id="158898"/>
    <lineage>
        <taxon>Bacteria</taxon>
        <taxon>Bacillati</taxon>
        <taxon>Actinomycetota</taxon>
        <taxon>Actinomycetes</taxon>
        <taxon>Mycobacteriales</taxon>
        <taxon>Gordoniaceae</taxon>
        <taxon>Gordonia</taxon>
    </lineage>
</organism>
<sequence length="76" mass="8528">MALIRSLEPGKGNSRPPQSEVDGTYVVVDDPERGKILKITTYGSDMRKSGPKPSQVIELDEEMARKLVDIVRRELM</sequence>
<proteinExistence type="predicted"/>
<dbReference type="RefSeq" id="WP_310952387.1">
    <property type="nucleotide sequence ID" value="NZ_JAVLUS010000030.1"/>
</dbReference>
<comment type="caution">
    <text evidence="2">The sequence shown here is derived from an EMBL/GenBank/DDBJ whole genome shotgun (WGS) entry which is preliminary data.</text>
</comment>
<evidence type="ECO:0000256" key="1">
    <source>
        <dbReference type="SAM" id="MobiDB-lite"/>
    </source>
</evidence>
<name>A0ABU2GYV1_9ACTN</name>
<evidence type="ECO:0000313" key="3">
    <source>
        <dbReference type="Proteomes" id="UP001265083"/>
    </source>
</evidence>
<protein>
    <recommendedName>
        <fullName evidence="4">PemK-like, MazF-like toxin of type II toxin-antitoxin system</fullName>
    </recommendedName>
</protein>
<evidence type="ECO:0008006" key="4">
    <source>
        <dbReference type="Google" id="ProtNLM"/>
    </source>
</evidence>
<reference evidence="2 3" key="1">
    <citation type="submission" date="2023-08" db="EMBL/GenBank/DDBJ databases">
        <title>Bioegradation of LLDPE and BLDPE plastic by marine bacteria from coast plastic debris.</title>
        <authorList>
            <person name="Rong Z."/>
        </authorList>
    </citation>
    <scope>NUCLEOTIDE SEQUENCE [LARGE SCALE GENOMIC DNA]</scope>
    <source>
        <strain evidence="2 3">Z-2</strain>
    </source>
</reference>
<keyword evidence="3" id="KW-1185">Reference proteome</keyword>
<feature type="region of interest" description="Disordered" evidence="1">
    <location>
        <begin position="1"/>
        <end position="24"/>
    </location>
</feature>
<gene>
    <name evidence="2" type="ORF">RD149_23145</name>
</gene>
<dbReference type="EMBL" id="JAVLUS010000030">
    <property type="protein sequence ID" value="MDS1116648.1"/>
    <property type="molecule type" value="Genomic_DNA"/>
</dbReference>
<dbReference type="Proteomes" id="UP001265083">
    <property type="component" value="Unassembled WGS sequence"/>
</dbReference>